<accession>A0A6A5YDX7</accession>
<feature type="compositionally biased region" description="Polar residues" evidence="1">
    <location>
        <begin position="224"/>
        <end position="239"/>
    </location>
</feature>
<dbReference type="EMBL" id="ML978715">
    <property type="protein sequence ID" value="KAF2089021.1"/>
    <property type="molecule type" value="Genomic_DNA"/>
</dbReference>
<feature type="compositionally biased region" description="Basic and acidic residues" evidence="1">
    <location>
        <begin position="243"/>
        <end position="252"/>
    </location>
</feature>
<evidence type="ECO:0000313" key="2">
    <source>
        <dbReference type="EMBL" id="KAF2089021.1"/>
    </source>
</evidence>
<name>A0A6A5YDX7_9PEZI</name>
<feature type="region of interest" description="Disordered" evidence="1">
    <location>
        <begin position="45"/>
        <end position="88"/>
    </location>
</feature>
<feature type="region of interest" description="Disordered" evidence="1">
    <location>
        <begin position="105"/>
        <end position="143"/>
    </location>
</feature>
<dbReference type="OrthoDB" id="5419922at2759"/>
<evidence type="ECO:0000313" key="3">
    <source>
        <dbReference type="Proteomes" id="UP000799776"/>
    </source>
</evidence>
<feature type="region of interest" description="Disordered" evidence="1">
    <location>
        <begin position="1"/>
        <end position="25"/>
    </location>
</feature>
<evidence type="ECO:0000256" key="1">
    <source>
        <dbReference type="SAM" id="MobiDB-lite"/>
    </source>
</evidence>
<dbReference type="AlphaFoldDB" id="A0A6A5YDX7"/>
<feature type="compositionally biased region" description="Polar residues" evidence="1">
    <location>
        <begin position="75"/>
        <end position="88"/>
    </location>
</feature>
<keyword evidence="3" id="KW-1185">Reference proteome</keyword>
<gene>
    <name evidence="2" type="ORF">K490DRAFT_55631</name>
</gene>
<feature type="compositionally biased region" description="Basic and acidic residues" evidence="1">
    <location>
        <begin position="56"/>
        <end position="73"/>
    </location>
</feature>
<sequence length="311" mass="33358">MPKVPTSGACPRQTSQPHFMTFETPNSHDVKAATVDDNARLAISPAALPTDLPGKSAEHDLNKKDIKESRHSLLSDGSSPEAQPPHNLSTQAAVVLAQEAFQGQLVSAEQDAEEEYRPEQSTNSLLRQNTPPTQQSVSEMSPITPFKTFNLKSASAGVRHTDAGEISTQDLFNAATPFAFSTVKKQNNAVSVSSQRLQSGLKKHSRDPAISPGIALLKGGSAEAQDQLSGTVRSNSTLSAPHESGRQLRSEDSSELQEGQIHDFVDDVDVDVDVNAAIDDAGSFLQSWRLESELPSREKIRSSLVAPVGSQ</sequence>
<feature type="compositionally biased region" description="Polar residues" evidence="1">
    <location>
        <begin position="12"/>
        <end position="25"/>
    </location>
</feature>
<organism evidence="2 3">
    <name type="scientific">Saccharata proteae CBS 121410</name>
    <dbReference type="NCBI Taxonomy" id="1314787"/>
    <lineage>
        <taxon>Eukaryota</taxon>
        <taxon>Fungi</taxon>
        <taxon>Dikarya</taxon>
        <taxon>Ascomycota</taxon>
        <taxon>Pezizomycotina</taxon>
        <taxon>Dothideomycetes</taxon>
        <taxon>Dothideomycetes incertae sedis</taxon>
        <taxon>Botryosphaeriales</taxon>
        <taxon>Saccharataceae</taxon>
        <taxon>Saccharata</taxon>
    </lineage>
</organism>
<dbReference type="Proteomes" id="UP000799776">
    <property type="component" value="Unassembled WGS sequence"/>
</dbReference>
<proteinExistence type="predicted"/>
<protein>
    <submittedName>
        <fullName evidence="2">Uncharacterized protein</fullName>
    </submittedName>
</protein>
<reference evidence="2" key="1">
    <citation type="journal article" date="2020" name="Stud. Mycol.">
        <title>101 Dothideomycetes genomes: a test case for predicting lifestyles and emergence of pathogens.</title>
        <authorList>
            <person name="Haridas S."/>
            <person name="Albert R."/>
            <person name="Binder M."/>
            <person name="Bloem J."/>
            <person name="Labutti K."/>
            <person name="Salamov A."/>
            <person name="Andreopoulos B."/>
            <person name="Baker S."/>
            <person name="Barry K."/>
            <person name="Bills G."/>
            <person name="Bluhm B."/>
            <person name="Cannon C."/>
            <person name="Castanera R."/>
            <person name="Culley D."/>
            <person name="Daum C."/>
            <person name="Ezra D."/>
            <person name="Gonzalez J."/>
            <person name="Henrissat B."/>
            <person name="Kuo A."/>
            <person name="Liang C."/>
            <person name="Lipzen A."/>
            <person name="Lutzoni F."/>
            <person name="Magnuson J."/>
            <person name="Mondo S."/>
            <person name="Nolan M."/>
            <person name="Ohm R."/>
            <person name="Pangilinan J."/>
            <person name="Park H.-J."/>
            <person name="Ramirez L."/>
            <person name="Alfaro M."/>
            <person name="Sun H."/>
            <person name="Tritt A."/>
            <person name="Yoshinaga Y."/>
            <person name="Zwiers L.-H."/>
            <person name="Turgeon B."/>
            <person name="Goodwin S."/>
            <person name="Spatafora J."/>
            <person name="Crous P."/>
            <person name="Grigoriev I."/>
        </authorList>
    </citation>
    <scope>NUCLEOTIDE SEQUENCE</scope>
    <source>
        <strain evidence="2">CBS 121410</strain>
    </source>
</reference>
<feature type="compositionally biased region" description="Polar residues" evidence="1">
    <location>
        <begin position="119"/>
        <end position="141"/>
    </location>
</feature>
<feature type="region of interest" description="Disordered" evidence="1">
    <location>
        <begin position="221"/>
        <end position="257"/>
    </location>
</feature>